<dbReference type="Proteomes" id="UP000789524">
    <property type="component" value="Unassembled WGS sequence"/>
</dbReference>
<dbReference type="GO" id="GO:0003724">
    <property type="term" value="F:RNA helicase activity"/>
    <property type="evidence" value="ECO:0007669"/>
    <property type="project" value="TreeGrafter"/>
</dbReference>
<dbReference type="GO" id="GO:0005524">
    <property type="term" value="F:ATP binding"/>
    <property type="evidence" value="ECO:0007669"/>
    <property type="project" value="UniProtKB-KW"/>
</dbReference>
<keyword evidence="3" id="KW-0347">Helicase</keyword>
<dbReference type="PROSITE" id="PS51192">
    <property type="entry name" value="HELICASE_ATP_BIND_1"/>
    <property type="match status" value="1"/>
</dbReference>
<dbReference type="Gene3D" id="3.40.50.300">
    <property type="entry name" value="P-loop containing nucleotide triphosphate hydrolases"/>
    <property type="match status" value="2"/>
</dbReference>
<comment type="caution">
    <text evidence="7">The sequence shown here is derived from an EMBL/GenBank/DDBJ whole genome shotgun (WGS) entry which is preliminary data.</text>
</comment>
<evidence type="ECO:0000256" key="1">
    <source>
        <dbReference type="ARBA" id="ARBA00022741"/>
    </source>
</evidence>
<accession>A0A8J2QQW8</accession>
<name>A0A8J2QQW8_9NEOP</name>
<dbReference type="GO" id="GO:0005634">
    <property type="term" value="C:nucleus"/>
    <property type="evidence" value="ECO:0007669"/>
    <property type="project" value="TreeGrafter"/>
</dbReference>
<keyword evidence="1" id="KW-0547">Nucleotide-binding</keyword>
<dbReference type="OrthoDB" id="5600252at2759"/>
<dbReference type="SMART" id="SM00487">
    <property type="entry name" value="DEXDc"/>
    <property type="match status" value="1"/>
</dbReference>
<dbReference type="InterPro" id="IPR001650">
    <property type="entry name" value="Helicase_C-like"/>
</dbReference>
<evidence type="ECO:0000256" key="3">
    <source>
        <dbReference type="ARBA" id="ARBA00022806"/>
    </source>
</evidence>
<dbReference type="Pfam" id="PF00271">
    <property type="entry name" value="Helicase_C"/>
    <property type="match status" value="1"/>
</dbReference>
<dbReference type="GO" id="GO:0003678">
    <property type="term" value="F:DNA helicase activity"/>
    <property type="evidence" value="ECO:0007669"/>
    <property type="project" value="TreeGrafter"/>
</dbReference>
<dbReference type="SUPFAM" id="SSF52540">
    <property type="entry name" value="P-loop containing nucleoside triphosphate hydrolases"/>
    <property type="match status" value="1"/>
</dbReference>
<keyword evidence="2" id="KW-0378">Hydrolase</keyword>
<dbReference type="EMBL" id="CAKASE010000061">
    <property type="protein sequence ID" value="CAG9568580.1"/>
    <property type="molecule type" value="Genomic_DNA"/>
</dbReference>
<keyword evidence="4" id="KW-0067">ATP-binding</keyword>
<proteinExistence type="predicted"/>
<evidence type="ECO:0000313" key="8">
    <source>
        <dbReference type="Proteomes" id="UP000789524"/>
    </source>
</evidence>
<dbReference type="CDD" id="cd18791">
    <property type="entry name" value="SF2_C_RHA"/>
    <property type="match status" value="1"/>
</dbReference>
<dbReference type="Gene3D" id="1.20.120.1080">
    <property type="match status" value="1"/>
</dbReference>
<keyword evidence="8" id="KW-1185">Reference proteome</keyword>
<dbReference type="InterPro" id="IPR027417">
    <property type="entry name" value="P-loop_NTPase"/>
</dbReference>
<organism evidence="7 8">
    <name type="scientific">Danaus chrysippus</name>
    <name type="common">African queen</name>
    <dbReference type="NCBI Taxonomy" id="151541"/>
    <lineage>
        <taxon>Eukaryota</taxon>
        <taxon>Metazoa</taxon>
        <taxon>Ecdysozoa</taxon>
        <taxon>Arthropoda</taxon>
        <taxon>Hexapoda</taxon>
        <taxon>Insecta</taxon>
        <taxon>Pterygota</taxon>
        <taxon>Neoptera</taxon>
        <taxon>Endopterygota</taxon>
        <taxon>Lepidoptera</taxon>
        <taxon>Glossata</taxon>
        <taxon>Ditrysia</taxon>
        <taxon>Papilionoidea</taxon>
        <taxon>Nymphalidae</taxon>
        <taxon>Danainae</taxon>
        <taxon>Danaini</taxon>
        <taxon>Danaina</taxon>
        <taxon>Danaus</taxon>
        <taxon>Anosia</taxon>
    </lineage>
</organism>
<dbReference type="SMART" id="SM00490">
    <property type="entry name" value="HELICc"/>
    <property type="match status" value="1"/>
</dbReference>
<protein>
    <submittedName>
        <fullName evidence="7">(African queen) hypothetical protein</fullName>
    </submittedName>
</protein>
<dbReference type="GO" id="GO:0016787">
    <property type="term" value="F:hydrolase activity"/>
    <property type="evidence" value="ECO:0007669"/>
    <property type="project" value="UniProtKB-KW"/>
</dbReference>
<evidence type="ECO:0000256" key="2">
    <source>
        <dbReference type="ARBA" id="ARBA00022801"/>
    </source>
</evidence>
<evidence type="ECO:0000256" key="4">
    <source>
        <dbReference type="ARBA" id="ARBA00022840"/>
    </source>
</evidence>
<dbReference type="CDD" id="cd17917">
    <property type="entry name" value="DEXHc_RHA-like"/>
    <property type="match status" value="1"/>
</dbReference>
<evidence type="ECO:0000259" key="5">
    <source>
        <dbReference type="PROSITE" id="PS51192"/>
    </source>
</evidence>
<evidence type="ECO:0000313" key="7">
    <source>
        <dbReference type="EMBL" id="CAG9568580.1"/>
    </source>
</evidence>
<dbReference type="InterPro" id="IPR011545">
    <property type="entry name" value="DEAD/DEAH_box_helicase_dom"/>
</dbReference>
<dbReference type="PROSITE" id="PS51194">
    <property type="entry name" value="HELICASE_CTER"/>
    <property type="match status" value="1"/>
</dbReference>
<feature type="domain" description="Helicase ATP-binding" evidence="5">
    <location>
        <begin position="225"/>
        <end position="389"/>
    </location>
</feature>
<dbReference type="GO" id="GO:0005737">
    <property type="term" value="C:cytoplasm"/>
    <property type="evidence" value="ECO:0007669"/>
    <property type="project" value="TreeGrafter"/>
</dbReference>
<dbReference type="GO" id="GO:0002151">
    <property type="term" value="F:G-quadruplex RNA binding"/>
    <property type="evidence" value="ECO:0007669"/>
    <property type="project" value="TreeGrafter"/>
</dbReference>
<dbReference type="PANTHER" id="PTHR18934">
    <property type="entry name" value="ATP-DEPENDENT RNA HELICASE"/>
    <property type="match status" value="1"/>
</dbReference>
<reference evidence="7" key="1">
    <citation type="submission" date="2021-09" db="EMBL/GenBank/DDBJ databases">
        <authorList>
            <person name="Martin H S."/>
        </authorList>
    </citation>
    <scope>NUCLEOTIDE SEQUENCE</scope>
</reference>
<sequence length="960" mass="108560">MPGNQIAFSKGIFSNPRATLNELASKVPEKIFDIHFKQTIVAPKGSKKKPIQNDWICTYTFIWPEKMKFESAAISKRQAAEKSATQALHWLYNNKHIDINGKPIYNENVLKELQSTLNNPLRTSISENSLQRITRIWEDYERDIKHIYERTFDEAKQALNITTVHKDSTLDETDTKPNIHPVFGKPVKPTAQALARRERTLKQTFKNYDEQLTALPIDEYSNDITSALDNSRVLVIIGAAGCGKSTRAPVAVLRQLCDKMNAIVSQPRRVAAIGLAQRVADELGEKVGETVGYQVRLQSVPPRPPGGAILYCTSGVLLKRLQMNPGLEGCTHVFIDEAHERDVNTDITLLLLRRALDINRQLKVIVMSATLDTGVFTRYFDDCPVIQVPGRTFPVEVSHLQDIEKRFNIRLPSSLENCKRVGKPQINGQEIVQVIKSIDKTCPEGAILVFLPGWAEIKQTQQLLEERYKDSPVHMILPVHSRLSTTEQTKIFSKCLGIRKIVLATNIAETSITIPDVIHVIDSGIHRENRLRDTTNISSLETVWASKASCTQRAGRAGRVRPGHCYKMYTKEKEEEFQDHTTPEILRVPLEQTVLDCKTYAPDDRVENFLSQLPEPPSDKAVQVAVNDLVDLGALTYTQKLTRLGSILSRVSVHPRLCLSILNAAIIGNIQAGVRTALITEQEFFEDSGDRRNVIREIKRNFNKTSDYSALYHIMEEYEMSQNKEEFCNKYGLRRNSLNYIKALTNQYLHQILSTGIIEANVDGSDINRFSDIDELTSAILLSGSNKLLVTRKHIKTKGKLAAVFSLFTSKGERAHISSDSVNHGITKNNTSQLLTYFGGHHSIERRALVVYKSTVVTPITVVLFAMGNVNKVEIDNDVTELNIPRHKLKIEVPTRQVDAILKAREMLWKTFQYYIERDLNTSNFDDLTEISRFKIRLVKYIGRILVEANDGLEKDSLNK</sequence>
<dbReference type="Pfam" id="PF00270">
    <property type="entry name" value="DEAD"/>
    <property type="match status" value="1"/>
</dbReference>
<dbReference type="Gene3D" id="3.30.160.20">
    <property type="match status" value="1"/>
</dbReference>
<gene>
    <name evidence="7" type="ORF">DCHRY22_LOCUS8446</name>
</gene>
<dbReference type="InterPro" id="IPR014001">
    <property type="entry name" value="Helicase_ATP-bd"/>
</dbReference>
<evidence type="ECO:0000259" key="6">
    <source>
        <dbReference type="PROSITE" id="PS51194"/>
    </source>
</evidence>
<feature type="domain" description="Helicase C-terminal" evidence="6">
    <location>
        <begin position="430"/>
        <end position="601"/>
    </location>
</feature>
<dbReference type="PANTHER" id="PTHR18934:SF257">
    <property type="entry name" value="ATP-DEPENDENT RNA HELICASE DHX30"/>
    <property type="match status" value="1"/>
</dbReference>
<dbReference type="AlphaFoldDB" id="A0A8J2QQW8"/>